<name>A0ABW1CUH9_9ACTN</name>
<keyword evidence="2" id="KW-0472">Membrane</keyword>
<gene>
    <name evidence="3" type="ORF">ACFPZ3_36910</name>
</gene>
<keyword evidence="4" id="KW-1185">Reference proteome</keyword>
<evidence type="ECO:0000256" key="1">
    <source>
        <dbReference type="SAM" id="MobiDB-lite"/>
    </source>
</evidence>
<evidence type="ECO:0000313" key="4">
    <source>
        <dbReference type="Proteomes" id="UP001596058"/>
    </source>
</evidence>
<comment type="caution">
    <text evidence="3">The sequence shown here is derived from an EMBL/GenBank/DDBJ whole genome shotgun (WGS) entry which is preliminary data.</text>
</comment>
<evidence type="ECO:0000256" key="2">
    <source>
        <dbReference type="SAM" id="Phobius"/>
    </source>
</evidence>
<reference evidence="4" key="1">
    <citation type="journal article" date="2019" name="Int. J. Syst. Evol. Microbiol.">
        <title>The Global Catalogue of Microorganisms (GCM) 10K type strain sequencing project: providing services to taxonomists for standard genome sequencing and annotation.</title>
        <authorList>
            <consortium name="The Broad Institute Genomics Platform"/>
            <consortium name="The Broad Institute Genome Sequencing Center for Infectious Disease"/>
            <person name="Wu L."/>
            <person name="Ma J."/>
        </authorList>
    </citation>
    <scope>NUCLEOTIDE SEQUENCE [LARGE SCALE GENOMIC DNA]</scope>
    <source>
        <strain evidence="4">CCUG 53903</strain>
    </source>
</reference>
<protein>
    <submittedName>
        <fullName evidence="3">Uncharacterized protein</fullName>
    </submittedName>
</protein>
<feature type="region of interest" description="Disordered" evidence="1">
    <location>
        <begin position="36"/>
        <end position="67"/>
    </location>
</feature>
<dbReference type="Proteomes" id="UP001596058">
    <property type="component" value="Unassembled WGS sequence"/>
</dbReference>
<keyword evidence="2" id="KW-1133">Transmembrane helix</keyword>
<keyword evidence="2" id="KW-0812">Transmembrane</keyword>
<feature type="transmembrane region" description="Helical" evidence="2">
    <location>
        <begin position="73"/>
        <end position="93"/>
    </location>
</feature>
<feature type="transmembrane region" description="Helical" evidence="2">
    <location>
        <begin position="149"/>
        <end position="170"/>
    </location>
</feature>
<dbReference type="EMBL" id="JBHSPA010000045">
    <property type="protein sequence ID" value="MFC5829479.1"/>
    <property type="molecule type" value="Genomic_DNA"/>
</dbReference>
<feature type="transmembrane region" description="Helical" evidence="2">
    <location>
        <begin position="114"/>
        <end position="134"/>
    </location>
</feature>
<dbReference type="RefSeq" id="WP_379518961.1">
    <property type="nucleotide sequence ID" value="NZ_JBHSPA010000045.1"/>
</dbReference>
<organism evidence="3 4">
    <name type="scientific">Nonomuraea insulae</name>
    <dbReference type="NCBI Taxonomy" id="1616787"/>
    <lineage>
        <taxon>Bacteria</taxon>
        <taxon>Bacillati</taxon>
        <taxon>Actinomycetota</taxon>
        <taxon>Actinomycetes</taxon>
        <taxon>Streptosporangiales</taxon>
        <taxon>Streptosporangiaceae</taxon>
        <taxon>Nonomuraea</taxon>
    </lineage>
</organism>
<evidence type="ECO:0000313" key="3">
    <source>
        <dbReference type="EMBL" id="MFC5829479.1"/>
    </source>
</evidence>
<sequence length="176" mass="19401">MELAALIVTLVLGAPALYFQWKAHARAEREFRRNDAAAAHVRRPETQRPSALPWRQPHWDQAQGNGEPPEAGGFAWVAAWWGVIVPSIQTTYLDTESKMEIFGGSVTEYVGAMRAGLVLTGVLSIGLLISAGIFRQGDLLFYGRTRRGIIWFQALGGLLGLAVCLVFVIVKSNYLF</sequence>
<accession>A0ABW1CUH9</accession>
<proteinExistence type="predicted"/>